<reference evidence="10" key="1">
    <citation type="journal article" date="2018" name="Nat. Microbiol.">
        <title>Leveraging single-cell genomics to expand the fungal tree of life.</title>
        <authorList>
            <person name="Ahrendt S.R."/>
            <person name="Quandt C.A."/>
            <person name="Ciobanu D."/>
            <person name="Clum A."/>
            <person name="Salamov A."/>
            <person name="Andreopoulos B."/>
            <person name="Cheng J.F."/>
            <person name="Woyke T."/>
            <person name="Pelin A."/>
            <person name="Henrissat B."/>
            <person name="Reynolds N.K."/>
            <person name="Benny G.L."/>
            <person name="Smith M.E."/>
            <person name="James T.Y."/>
            <person name="Grigoriev I.V."/>
        </authorList>
    </citation>
    <scope>NUCLEOTIDE SEQUENCE [LARGE SCALE GENOMIC DNA]</scope>
    <source>
        <strain evidence="10">ATCC 52028</strain>
    </source>
</reference>
<keyword evidence="4" id="KW-0966">Cell projection</keyword>
<keyword evidence="10" id="KW-1185">Reference proteome</keyword>
<feature type="non-terminal residue" evidence="9">
    <location>
        <position position="1"/>
    </location>
</feature>
<sequence>DKSYILSGYKDHQKTVQNAQLVEVVNEPSFKNYFSALPHHPAQVPTVALKGQLAFSRAFQQHGAPAAEPAAAAVTGRDRVRFFRTPANMNGPLVQSQIVYARRATPGHARCARDTLLTAAGARADGPTYRTVGVQTQYRESSAQTTPYSPNYVIQGTAPPELLTLANLTWGAGLPATQVELELIERGRAKRAWEKTLPQGHDPESYERRLRMMETMELEEWKIRENEIRRVQEQRLALLAHVIAKRQARNETIASQRLERLYTSKLQERDQKLLQIQRKKEAQLRKIAERRVQVTADRHTKRDIINDYADYASERHAPKLRDGMKIESDVSPELPEHLRETLDPIDLRNMYAILHDRKMFDVLPTLPSAADAAASAAGASASSGQQRHARLERVLQRDLELMRQRLTRQENTTKLQMQDLQFVVKIEKAVPRPTTPTIADLARHSPDPRDRHAVVLQRLLRCREIQQRMREGKDQRLTYINELRSPTHLLRAAGVAPQHWRPSESPFVSVDHIASASAWDVGELGVPSTNPRVRRPSQLTTRAPTAAGVRDEGMTRDDLSALVRDRVVPGYVAVQLDFLNKEAVRLRQEQKIMALVRLAEIQRSQREARETQRRDRELAHRQRLVVAFDDVSEINERTLTSYLCDVIDASVDDVVDEQARQEIQDYVAQLNIVIEDDDRVSPEANPHLVSEMLRGFLIPEVERATLR</sequence>
<dbReference type="AlphaFoldDB" id="A0A4P9X1R5"/>
<dbReference type="InterPro" id="IPR026720">
    <property type="entry name" value="CFAP91"/>
</dbReference>
<evidence type="ECO:0000256" key="7">
    <source>
        <dbReference type="SAM" id="MobiDB-lite"/>
    </source>
</evidence>
<feature type="compositionally biased region" description="Polar residues" evidence="7">
    <location>
        <begin position="527"/>
        <end position="543"/>
    </location>
</feature>
<protein>
    <recommendedName>
        <fullName evidence="6">Cilia- and flagella-associated protein 91</fullName>
    </recommendedName>
</protein>
<keyword evidence="2" id="KW-0963">Cytoplasm</keyword>
<feature type="non-terminal residue" evidence="9">
    <location>
        <position position="707"/>
    </location>
</feature>
<dbReference type="GO" id="GO:0005930">
    <property type="term" value="C:axoneme"/>
    <property type="evidence" value="ECO:0007669"/>
    <property type="project" value="UniProtKB-SubCell"/>
</dbReference>
<name>A0A4P9X1R5_9FUNG</name>
<comment type="subcellular location">
    <subcellularLocation>
        <location evidence="1">Cytoplasm</location>
        <location evidence="1">Cytoskeleton</location>
        <location evidence="1">Cilium axoneme</location>
    </subcellularLocation>
</comment>
<evidence type="ECO:0000256" key="3">
    <source>
        <dbReference type="ARBA" id="ARBA00023212"/>
    </source>
</evidence>
<dbReference type="EMBL" id="ML014344">
    <property type="protein sequence ID" value="RKO98913.1"/>
    <property type="molecule type" value="Genomic_DNA"/>
</dbReference>
<evidence type="ECO:0000256" key="5">
    <source>
        <dbReference type="ARBA" id="ARBA00029468"/>
    </source>
</evidence>
<evidence type="ECO:0000313" key="9">
    <source>
        <dbReference type="EMBL" id="RKO98913.1"/>
    </source>
</evidence>
<dbReference type="STRING" id="1555241.A0A4P9X1R5"/>
<evidence type="ECO:0000259" key="8">
    <source>
        <dbReference type="Pfam" id="PF14738"/>
    </source>
</evidence>
<dbReference type="OrthoDB" id="567787at2759"/>
<dbReference type="PANTHER" id="PTHR22455:SF10">
    <property type="entry name" value="CILIA- AND FLAGELLA-ASSOCIATED PROTEIN 91"/>
    <property type="match status" value="1"/>
</dbReference>
<proteinExistence type="inferred from homology"/>
<evidence type="ECO:0000256" key="2">
    <source>
        <dbReference type="ARBA" id="ARBA00022490"/>
    </source>
</evidence>
<feature type="region of interest" description="Disordered" evidence="7">
    <location>
        <begin position="527"/>
        <end position="552"/>
    </location>
</feature>
<keyword evidence="3" id="KW-0206">Cytoskeleton</keyword>
<evidence type="ECO:0000256" key="1">
    <source>
        <dbReference type="ARBA" id="ARBA00004430"/>
    </source>
</evidence>
<accession>A0A4P9X1R5</accession>
<evidence type="ECO:0000313" key="10">
    <source>
        <dbReference type="Proteomes" id="UP000274922"/>
    </source>
</evidence>
<dbReference type="Proteomes" id="UP000274922">
    <property type="component" value="Unassembled WGS sequence"/>
</dbReference>
<comment type="similarity">
    <text evidence="5">Belongs to the CFAP91 family.</text>
</comment>
<evidence type="ECO:0000256" key="6">
    <source>
        <dbReference type="ARBA" id="ARBA00029555"/>
    </source>
</evidence>
<gene>
    <name evidence="9" type="ORF">CXG81DRAFT_5276</name>
</gene>
<dbReference type="PANTHER" id="PTHR22455">
    <property type="entry name" value="CILIA- AND FLAGELLA-ASSOCIATED PROTEIN 91"/>
    <property type="match status" value="1"/>
</dbReference>
<feature type="domain" description="CFAP91" evidence="8">
    <location>
        <begin position="134"/>
        <end position="286"/>
    </location>
</feature>
<evidence type="ECO:0000256" key="4">
    <source>
        <dbReference type="ARBA" id="ARBA00023273"/>
    </source>
</evidence>
<dbReference type="Pfam" id="PF14738">
    <property type="entry name" value="CFAP91"/>
    <property type="match status" value="1"/>
</dbReference>
<dbReference type="InterPro" id="IPR032840">
    <property type="entry name" value="CFAP91_dom"/>
</dbReference>
<organism evidence="9 10">
    <name type="scientific">Caulochytrium protostelioides</name>
    <dbReference type="NCBI Taxonomy" id="1555241"/>
    <lineage>
        <taxon>Eukaryota</taxon>
        <taxon>Fungi</taxon>
        <taxon>Fungi incertae sedis</taxon>
        <taxon>Chytridiomycota</taxon>
        <taxon>Chytridiomycota incertae sedis</taxon>
        <taxon>Chytridiomycetes</taxon>
        <taxon>Caulochytriales</taxon>
        <taxon>Caulochytriaceae</taxon>
        <taxon>Caulochytrium</taxon>
    </lineage>
</organism>